<name>A0A5C6DQA5_9BACT</name>
<dbReference type="AlphaFoldDB" id="A0A5C6DQA5"/>
<dbReference type="Proteomes" id="UP000315471">
    <property type="component" value="Unassembled WGS sequence"/>
</dbReference>
<keyword evidence="2" id="KW-1185">Reference proteome</keyword>
<reference evidence="1 2" key="1">
    <citation type="submission" date="2019-02" db="EMBL/GenBank/DDBJ databases">
        <title>Deep-cultivation of Planctomycetes and their phenomic and genomic characterization uncovers novel biology.</title>
        <authorList>
            <person name="Wiegand S."/>
            <person name="Jogler M."/>
            <person name="Boedeker C."/>
            <person name="Pinto D."/>
            <person name="Vollmers J."/>
            <person name="Rivas-Marin E."/>
            <person name="Kohn T."/>
            <person name="Peeters S.H."/>
            <person name="Heuer A."/>
            <person name="Rast P."/>
            <person name="Oberbeckmann S."/>
            <person name="Bunk B."/>
            <person name="Jeske O."/>
            <person name="Meyerdierks A."/>
            <person name="Storesund J.E."/>
            <person name="Kallscheuer N."/>
            <person name="Luecker S."/>
            <person name="Lage O.M."/>
            <person name="Pohl T."/>
            <person name="Merkel B.J."/>
            <person name="Hornburger P."/>
            <person name="Mueller R.-W."/>
            <person name="Bruemmer F."/>
            <person name="Labrenz M."/>
            <person name="Spormann A.M."/>
            <person name="Op Den Camp H."/>
            <person name="Overmann J."/>
            <person name="Amann R."/>
            <person name="Jetten M.S.M."/>
            <person name="Mascher T."/>
            <person name="Medema M.H."/>
            <person name="Devos D.P."/>
            <person name="Kaster A.-K."/>
            <person name="Ovreas L."/>
            <person name="Rohde M."/>
            <person name="Galperin M.Y."/>
            <person name="Jogler C."/>
        </authorList>
    </citation>
    <scope>NUCLEOTIDE SEQUENCE [LARGE SCALE GENOMIC DNA]</scope>
    <source>
        <strain evidence="1 2">Q31b</strain>
    </source>
</reference>
<proteinExistence type="predicted"/>
<evidence type="ECO:0000313" key="2">
    <source>
        <dbReference type="Proteomes" id="UP000315471"/>
    </source>
</evidence>
<evidence type="ECO:0000313" key="1">
    <source>
        <dbReference type="EMBL" id="TWU38802.1"/>
    </source>
</evidence>
<accession>A0A5C6DQA5</accession>
<protein>
    <submittedName>
        <fullName evidence="1">Uncharacterized protein</fullName>
    </submittedName>
</protein>
<organism evidence="1 2">
    <name type="scientific">Novipirellula aureliae</name>
    <dbReference type="NCBI Taxonomy" id="2527966"/>
    <lineage>
        <taxon>Bacteria</taxon>
        <taxon>Pseudomonadati</taxon>
        <taxon>Planctomycetota</taxon>
        <taxon>Planctomycetia</taxon>
        <taxon>Pirellulales</taxon>
        <taxon>Pirellulaceae</taxon>
        <taxon>Novipirellula</taxon>
    </lineage>
</organism>
<dbReference type="EMBL" id="SJPY01000006">
    <property type="protein sequence ID" value="TWU38802.1"/>
    <property type="molecule type" value="Genomic_DNA"/>
</dbReference>
<gene>
    <name evidence="1" type="ORF">Q31b_38800</name>
</gene>
<comment type="caution">
    <text evidence="1">The sequence shown here is derived from an EMBL/GenBank/DDBJ whole genome shotgun (WGS) entry which is preliminary data.</text>
</comment>
<sequence>MIFRNVSRIATHDTLPAKLGDREKRTPQTAEVVRCHLGIREGGGPHGTPPSFARERLTILTQIPQKYNRRPKGWTPHAAKPLSDTIVLRNWCEV</sequence>